<dbReference type="AlphaFoldDB" id="A0A072P3H8"/>
<dbReference type="CDD" id="cd12108">
    <property type="entry name" value="Hr-like"/>
    <property type="match status" value="1"/>
</dbReference>
<gene>
    <name evidence="2" type="ORF">M670_00052</name>
</gene>
<dbReference type="Proteomes" id="UP000027936">
    <property type="component" value="Unassembled WGS sequence"/>
</dbReference>
<accession>A0A072P3H8</accession>
<organism evidence="2 3">
    <name type="scientific">Schinkia azotoformans MEV2011</name>
    <dbReference type="NCBI Taxonomy" id="1348973"/>
    <lineage>
        <taxon>Bacteria</taxon>
        <taxon>Bacillati</taxon>
        <taxon>Bacillota</taxon>
        <taxon>Bacilli</taxon>
        <taxon>Bacillales</taxon>
        <taxon>Bacillaceae</taxon>
        <taxon>Calidifontibacillus/Schinkia group</taxon>
        <taxon>Schinkia</taxon>
    </lineage>
</organism>
<dbReference type="PATRIC" id="fig|1348973.3.peg.49"/>
<protein>
    <submittedName>
        <fullName evidence="2">Regulator of cell morphogenesis and NO signaling</fullName>
    </submittedName>
</protein>
<dbReference type="PANTHER" id="PTHR39966">
    <property type="entry name" value="BLL2471 PROTEIN-RELATED"/>
    <property type="match status" value="1"/>
</dbReference>
<name>A0A072P3H8_SCHAZ</name>
<dbReference type="RefSeq" id="WP_035192351.1">
    <property type="nucleotide sequence ID" value="NZ_JJRY01000001.1"/>
</dbReference>
<evidence type="ECO:0000259" key="1">
    <source>
        <dbReference type="Pfam" id="PF01814"/>
    </source>
</evidence>
<dbReference type="InterPro" id="IPR012312">
    <property type="entry name" value="Hemerythrin-like"/>
</dbReference>
<sequence length="172" mass="20529">MSEVKGSNLCEPLDQLKGTHGLLLGQMRKISQLVRELQQSSFDNEWDGKWFELYQHVVMFFAHLKIHLYKEEHFLFPIIEQYYDDDDNVLLVMDHEHKTVEQKIVQFMETFEKRKTPFSPIEALSLLSCIEFAYTTLIDHFHKEEKVLFPFAEKHLVECEKEKLSSKMNIFK</sequence>
<dbReference type="OrthoDB" id="9792554at2"/>
<evidence type="ECO:0000313" key="3">
    <source>
        <dbReference type="Proteomes" id="UP000027936"/>
    </source>
</evidence>
<dbReference type="Pfam" id="PF01814">
    <property type="entry name" value="Hemerythrin"/>
    <property type="match status" value="1"/>
</dbReference>
<dbReference type="Gene3D" id="1.20.120.520">
    <property type="entry name" value="nmb1532 protein domain like"/>
    <property type="match status" value="1"/>
</dbReference>
<dbReference type="PANTHER" id="PTHR39966:SF3">
    <property type="entry name" value="DUF438 DOMAIN-CONTAINING PROTEIN"/>
    <property type="match status" value="1"/>
</dbReference>
<proteinExistence type="predicted"/>
<evidence type="ECO:0000313" key="2">
    <source>
        <dbReference type="EMBL" id="KEF40040.1"/>
    </source>
</evidence>
<feature type="domain" description="Hemerythrin-like" evidence="1">
    <location>
        <begin position="12"/>
        <end position="152"/>
    </location>
</feature>
<comment type="caution">
    <text evidence="2">The sequence shown here is derived from an EMBL/GenBank/DDBJ whole genome shotgun (WGS) entry which is preliminary data.</text>
</comment>
<reference evidence="2 3" key="1">
    <citation type="submission" date="2014-04" db="EMBL/GenBank/DDBJ databases">
        <title>Draft genome sequence of Bacillus azotoformans MEV2011, a (co-) denitrifying strain unable to grow in the presence of oxygen.</title>
        <authorList>
            <person name="Nielsen M."/>
            <person name="Schreiber L."/>
            <person name="Finster K."/>
            <person name="Schramm A."/>
        </authorList>
    </citation>
    <scope>NUCLEOTIDE SEQUENCE [LARGE SCALE GENOMIC DNA]</scope>
    <source>
        <strain evidence="2 3">MEV2011</strain>
    </source>
</reference>
<dbReference type="GO" id="GO:0005886">
    <property type="term" value="C:plasma membrane"/>
    <property type="evidence" value="ECO:0007669"/>
    <property type="project" value="TreeGrafter"/>
</dbReference>
<dbReference type="EMBL" id="JJRY01000001">
    <property type="protein sequence ID" value="KEF40040.1"/>
    <property type="molecule type" value="Genomic_DNA"/>
</dbReference>